<dbReference type="AlphaFoldDB" id="Q1J3M8"/>
<dbReference type="PANTHER" id="PTHR42658">
    <property type="entry name" value="HYDROLASE TATD"/>
    <property type="match status" value="1"/>
</dbReference>
<keyword evidence="1" id="KW-0378">Hydrolase</keyword>
<dbReference type="PIRSF" id="PIRSF005295">
    <property type="entry name" value="UCP005295_TatD"/>
    <property type="match status" value="1"/>
</dbReference>
<dbReference type="InterPro" id="IPR032466">
    <property type="entry name" value="Metal_Hydrolase"/>
</dbReference>
<keyword evidence="2" id="KW-0614">Plasmid</keyword>
<name>Q1J3M8_DEIGD</name>
<dbReference type="SUPFAM" id="SSF51556">
    <property type="entry name" value="Metallo-dependent hydrolases"/>
    <property type="match status" value="1"/>
</dbReference>
<sequence>MNYIDLHAHMISRTTDDYHKMALTGCLAVTEPAFWSGRDRLGPQAFADYFDHLTTFEPARAAGYGIAHYTWLCLNPKEGEDRELARQVLALIPDFLERPNVLGIGEIGLNRVTRNELATFHDHVELALEHGQLIHIHTPHLEDKYKGTRVMVEALAADPRIDPSRVMIDHAEEHTVEMILDHGFWTGLTLYPKTKASPARAIDMIELYGPERLVVASACDWGPSDPLAVPEFVLEARRRGHDDDLIERIVLDNPGRFLSQSPKFRPVRSGRRAVAAD</sequence>
<geneLocation type="plasmid" evidence="2 3">
    <name>pDGEO01</name>
</geneLocation>
<evidence type="ECO:0000313" key="3">
    <source>
        <dbReference type="Proteomes" id="UP000002431"/>
    </source>
</evidence>
<dbReference type="HOGENOM" id="CLU_061552_0_0_0"/>
<dbReference type="EMBL" id="CP000358">
    <property type="protein sequence ID" value="ABF43906.1"/>
    <property type="molecule type" value="Genomic_DNA"/>
</dbReference>
<accession>Q1J3M8</accession>
<dbReference type="GO" id="GO:0046872">
    <property type="term" value="F:metal ion binding"/>
    <property type="evidence" value="ECO:0007669"/>
    <property type="project" value="UniProtKB-KW"/>
</dbReference>
<dbReference type="KEGG" id="dge:Dgeo_2472"/>
<evidence type="ECO:0000313" key="2">
    <source>
        <dbReference type="EMBL" id="ABF43906.1"/>
    </source>
</evidence>
<dbReference type="Pfam" id="PF01026">
    <property type="entry name" value="TatD_DNase"/>
    <property type="match status" value="1"/>
</dbReference>
<keyword evidence="1" id="KW-0479">Metal-binding</keyword>
<reference evidence="2" key="1">
    <citation type="submission" date="2006-04" db="EMBL/GenBank/DDBJ databases">
        <title>Complete sequence of plasmid1 pDGEO01 of Deinococcus geothermalis DSM 11300.</title>
        <authorList>
            <consortium name="US DOE Joint Genome Institute"/>
            <person name="Copeland A."/>
            <person name="Lucas S."/>
            <person name="Lapidus A."/>
            <person name="Barry K."/>
            <person name="Detter J.C."/>
            <person name="Glavina del Rio T."/>
            <person name="Hammon N."/>
            <person name="Israni S."/>
            <person name="Dalin E."/>
            <person name="Tice H."/>
            <person name="Pitluck S."/>
            <person name="Brettin T."/>
            <person name="Bruce D."/>
            <person name="Han C."/>
            <person name="Tapia R."/>
            <person name="Saunders E."/>
            <person name="Gilna P."/>
            <person name="Schmutz J."/>
            <person name="Larimer F."/>
            <person name="Land M."/>
            <person name="Hauser L."/>
            <person name="Kyrpides N."/>
            <person name="Kim E."/>
            <person name="Daly M.J."/>
            <person name="Fredrickson J.K."/>
            <person name="Makarova K.S."/>
            <person name="Gaidamakova E.K."/>
            <person name="Zhai M."/>
            <person name="Richardson P."/>
        </authorList>
    </citation>
    <scope>NUCLEOTIDE SEQUENCE</scope>
    <source>
        <strain evidence="2">DSM 11300</strain>
        <plasmid evidence="2">pDGEO01</plasmid>
    </source>
</reference>
<dbReference type="eggNOG" id="COG1099">
    <property type="taxonomic scope" value="Bacteria"/>
</dbReference>
<dbReference type="PANTHER" id="PTHR42658:SF1">
    <property type="entry name" value="HYDROLASE TATD"/>
    <property type="match status" value="1"/>
</dbReference>
<organism evidence="2 3">
    <name type="scientific">Deinococcus geothermalis (strain DSM 11300 / CIP 105573 / AG-3a)</name>
    <dbReference type="NCBI Taxonomy" id="319795"/>
    <lineage>
        <taxon>Bacteria</taxon>
        <taxon>Thermotogati</taxon>
        <taxon>Deinococcota</taxon>
        <taxon>Deinococci</taxon>
        <taxon>Deinococcales</taxon>
        <taxon>Deinococcaceae</taxon>
        <taxon>Deinococcus</taxon>
    </lineage>
</organism>
<dbReference type="Proteomes" id="UP000002431">
    <property type="component" value="Plasmid pDGEO01"/>
</dbReference>
<evidence type="ECO:0000256" key="1">
    <source>
        <dbReference type="PIRNR" id="PIRNR005295"/>
    </source>
</evidence>
<dbReference type="InterPro" id="IPR001130">
    <property type="entry name" value="TatD-like"/>
</dbReference>
<gene>
    <name evidence="2" type="ordered locus">Dgeo_2472</name>
</gene>
<dbReference type="RefSeq" id="WP_011525584.1">
    <property type="nucleotide sequence ID" value="NC_008010.2"/>
</dbReference>
<protein>
    <submittedName>
        <fullName evidence="2">TatD-related deoxyribonuclease</fullName>
    </submittedName>
</protein>
<dbReference type="Gene3D" id="3.20.20.140">
    <property type="entry name" value="Metal-dependent hydrolases"/>
    <property type="match status" value="1"/>
</dbReference>
<comment type="similarity">
    <text evidence="1">Belongs to the metallo-dependent hydrolases superfamily.</text>
</comment>
<keyword evidence="3" id="KW-1185">Reference proteome</keyword>
<dbReference type="InterPro" id="IPR012022">
    <property type="entry name" value="UCP005295"/>
</dbReference>
<proteinExistence type="inferred from homology"/>
<dbReference type="GO" id="GO:0016788">
    <property type="term" value="F:hydrolase activity, acting on ester bonds"/>
    <property type="evidence" value="ECO:0007669"/>
    <property type="project" value="UniProtKB-UniRule"/>
</dbReference>